<gene>
    <name evidence="1" type="ORF">MMSR116_15805</name>
</gene>
<dbReference type="Proteomes" id="UP000012488">
    <property type="component" value="Chromosome"/>
</dbReference>
<dbReference type="AlphaFoldDB" id="A0A6B9FQF3"/>
<dbReference type="KEGG" id="mmes:MMSR116_15805"/>
<sequence length="182" mass="19959">MSRMGQYVVEQEMLMTQEQLWDRERERHESDEAAWAGVIEDLRERGLPFPQAGVPVISEQPLDLAALWRSLPEEDRAHLGEIALGMVVGGLIGAYAEATAPAASRAGAQCYHESLEALSTEIPDSVVAALRGPSWKIPDRLGPVCLSCGCSEDDACADGCRWMDDRRIQCTACGRPEDHLPI</sequence>
<reference evidence="1 2" key="1">
    <citation type="journal article" date="2012" name="Genet. Mol. Biol.">
        <title>Analysis of 16S rRNA and mxaF genes revealing insights into Methylobacterium niche-specific plant association.</title>
        <authorList>
            <person name="Dourado M.N."/>
            <person name="Andreote F.D."/>
            <person name="Dini-Andreote F."/>
            <person name="Conti R."/>
            <person name="Araujo J.M."/>
            <person name="Araujo W.L."/>
        </authorList>
    </citation>
    <scope>NUCLEOTIDE SEQUENCE [LARGE SCALE GENOMIC DNA]</scope>
    <source>
        <strain evidence="1 2">SR1.6/6</strain>
    </source>
</reference>
<evidence type="ECO:0000313" key="1">
    <source>
        <dbReference type="EMBL" id="QGY03185.1"/>
    </source>
</evidence>
<protein>
    <submittedName>
        <fullName evidence="1">Uncharacterized protein</fullName>
    </submittedName>
</protein>
<organism evidence="1 2">
    <name type="scientific">Methylobacterium mesophilicum SR1.6/6</name>
    <dbReference type="NCBI Taxonomy" id="908290"/>
    <lineage>
        <taxon>Bacteria</taxon>
        <taxon>Pseudomonadati</taxon>
        <taxon>Pseudomonadota</taxon>
        <taxon>Alphaproteobacteria</taxon>
        <taxon>Hyphomicrobiales</taxon>
        <taxon>Methylobacteriaceae</taxon>
        <taxon>Methylobacterium</taxon>
    </lineage>
</organism>
<reference evidence="1 2" key="2">
    <citation type="journal article" date="2013" name="Genome Announc.">
        <title>Draft Genome Sequence of Methylobacterium mesophilicum Strain SR1.6/6, Isolated from Citrus sinensis.</title>
        <authorList>
            <person name="Marinho Almeida D."/>
            <person name="Dini-Andreote F."/>
            <person name="Camargo Neves A.A."/>
            <person name="Juca Ramos R.T."/>
            <person name="Andreote F.D."/>
            <person name="Carneiro A.R."/>
            <person name="Oliveira de Souza Lima A."/>
            <person name="Caracciolo Gomes de Sa P.H."/>
            <person name="Ribeiro Barbosa M.S."/>
            <person name="Araujo W.L."/>
            <person name="Silva A."/>
        </authorList>
    </citation>
    <scope>NUCLEOTIDE SEQUENCE [LARGE SCALE GENOMIC DNA]</scope>
    <source>
        <strain evidence="1 2">SR1.6/6</strain>
    </source>
</reference>
<dbReference type="OrthoDB" id="7990802at2"/>
<dbReference type="EMBL" id="CP043538">
    <property type="protein sequence ID" value="QGY03185.1"/>
    <property type="molecule type" value="Genomic_DNA"/>
</dbReference>
<evidence type="ECO:0000313" key="2">
    <source>
        <dbReference type="Proteomes" id="UP000012488"/>
    </source>
</evidence>
<name>A0A6B9FQF3_9HYPH</name>
<dbReference type="RefSeq" id="WP_010682179.1">
    <property type="nucleotide sequence ID" value="NZ_CP043538.1"/>
</dbReference>
<proteinExistence type="predicted"/>
<accession>A0A6B9FQF3</accession>